<dbReference type="Gene3D" id="3.40.50.300">
    <property type="entry name" value="P-loop containing nucleotide triphosphate hydrolases"/>
    <property type="match status" value="1"/>
</dbReference>
<dbReference type="GO" id="GO:0055085">
    <property type="term" value="P:transmembrane transport"/>
    <property type="evidence" value="ECO:0007669"/>
    <property type="project" value="UniProtKB-ARBA"/>
</dbReference>
<dbReference type="InterPro" id="IPR003439">
    <property type="entry name" value="ABC_transporter-like_ATP-bd"/>
</dbReference>
<dbReference type="InterPro" id="IPR017871">
    <property type="entry name" value="ABC_transporter-like_CS"/>
</dbReference>
<evidence type="ECO:0000313" key="6">
    <source>
        <dbReference type="EMBL" id="MBB5179676.1"/>
    </source>
</evidence>
<accession>A0A7W8CQD8</accession>
<dbReference type="InterPro" id="IPR050319">
    <property type="entry name" value="ABC_transp_ATP-bind"/>
</dbReference>
<sequence>MNVVEDQVIMEVTNLKKHFDMSKGFIKKTKTIVRAVDGLNFKVYKGETLGIVGESGCGKSTTGSLMLGLLDATEGHIYFQDQDIAGMTQEELRKARRDLQVIFQDPYSSLNPRMTVEELVGEPLLVHGLASGKELKKQVSELLKLVGLREHQMKLYPHEFSGGQRQRIGIARALALKPKVIVCDEAVSALDVSIQAQILNLLKKLQKEMDLTYIFIAHGLPAVRHISDRIGVMYLGKMVELADRDELFEHPLHPYTHALLDSVPIPDPRLRKEHQLIKGEIPSPSNPPPGCPFHPRCPYAQAKCEIDMPEYREILPAHFVACHYPLVNEDTNVLPDIKKVK</sequence>
<comment type="caution">
    <text evidence="6">The sequence shown here is derived from an EMBL/GenBank/DDBJ whole genome shotgun (WGS) entry which is preliminary data.</text>
</comment>
<dbReference type="NCBIfam" id="TIGR01727">
    <property type="entry name" value="oligo_HPY"/>
    <property type="match status" value="1"/>
</dbReference>
<keyword evidence="4 6" id="KW-0067">ATP-binding</keyword>
<reference evidence="6 7" key="1">
    <citation type="submission" date="2020-08" db="EMBL/GenBank/DDBJ databases">
        <title>Genomic Encyclopedia of Type Strains, Phase IV (KMG-IV): sequencing the most valuable type-strain genomes for metagenomic binning, comparative biology and taxonomic classification.</title>
        <authorList>
            <person name="Goeker M."/>
        </authorList>
    </citation>
    <scope>NUCLEOTIDE SEQUENCE [LARGE SCALE GENOMIC DNA]</scope>
    <source>
        <strain evidence="6 7">DSM 15895</strain>
    </source>
</reference>
<dbReference type="GO" id="GO:0005524">
    <property type="term" value="F:ATP binding"/>
    <property type="evidence" value="ECO:0007669"/>
    <property type="project" value="UniProtKB-KW"/>
</dbReference>
<dbReference type="Pfam" id="PF00005">
    <property type="entry name" value="ABC_tran"/>
    <property type="match status" value="1"/>
</dbReference>
<feature type="domain" description="ABC transporter" evidence="5">
    <location>
        <begin position="10"/>
        <end position="260"/>
    </location>
</feature>
<dbReference type="PANTHER" id="PTHR43776:SF7">
    <property type="entry name" value="D,D-DIPEPTIDE TRANSPORT ATP-BINDING PROTEIN DDPF-RELATED"/>
    <property type="match status" value="1"/>
</dbReference>
<dbReference type="PROSITE" id="PS00211">
    <property type="entry name" value="ABC_TRANSPORTER_1"/>
    <property type="match status" value="1"/>
</dbReference>
<dbReference type="OrthoDB" id="9802264at2"/>
<evidence type="ECO:0000313" key="7">
    <source>
        <dbReference type="Proteomes" id="UP000525923"/>
    </source>
</evidence>
<dbReference type="PROSITE" id="PS50893">
    <property type="entry name" value="ABC_TRANSPORTER_2"/>
    <property type="match status" value="1"/>
</dbReference>
<dbReference type="CDD" id="cd03257">
    <property type="entry name" value="ABC_NikE_OppD_transporters"/>
    <property type="match status" value="1"/>
</dbReference>
<organism evidence="6 7">
    <name type="scientific">Planococcus koreensis</name>
    <dbReference type="NCBI Taxonomy" id="112331"/>
    <lineage>
        <taxon>Bacteria</taxon>
        <taxon>Bacillati</taxon>
        <taxon>Bacillota</taxon>
        <taxon>Bacilli</taxon>
        <taxon>Bacillales</taxon>
        <taxon>Caryophanaceae</taxon>
        <taxon>Planococcus</taxon>
    </lineage>
</organism>
<evidence type="ECO:0000256" key="2">
    <source>
        <dbReference type="ARBA" id="ARBA00022448"/>
    </source>
</evidence>
<dbReference type="PANTHER" id="PTHR43776">
    <property type="entry name" value="TRANSPORT ATP-BINDING PROTEIN"/>
    <property type="match status" value="1"/>
</dbReference>
<dbReference type="SMART" id="SM00382">
    <property type="entry name" value="AAA"/>
    <property type="match status" value="1"/>
</dbReference>
<dbReference type="GO" id="GO:0015833">
    <property type="term" value="P:peptide transport"/>
    <property type="evidence" value="ECO:0007669"/>
    <property type="project" value="InterPro"/>
</dbReference>
<dbReference type="GO" id="GO:0016887">
    <property type="term" value="F:ATP hydrolysis activity"/>
    <property type="evidence" value="ECO:0007669"/>
    <property type="project" value="InterPro"/>
</dbReference>
<keyword evidence="3" id="KW-0547">Nucleotide-binding</keyword>
<keyword evidence="2" id="KW-0813">Transport</keyword>
<comment type="similarity">
    <text evidence="1">Belongs to the ABC transporter superfamily.</text>
</comment>
<evidence type="ECO:0000256" key="4">
    <source>
        <dbReference type="ARBA" id="ARBA00022840"/>
    </source>
</evidence>
<dbReference type="Pfam" id="PF08352">
    <property type="entry name" value="oligo_HPY"/>
    <property type="match status" value="1"/>
</dbReference>
<evidence type="ECO:0000256" key="1">
    <source>
        <dbReference type="ARBA" id="ARBA00005417"/>
    </source>
</evidence>
<evidence type="ECO:0000256" key="3">
    <source>
        <dbReference type="ARBA" id="ARBA00022741"/>
    </source>
</evidence>
<dbReference type="EMBL" id="JACHHE010000002">
    <property type="protein sequence ID" value="MBB5179676.1"/>
    <property type="molecule type" value="Genomic_DNA"/>
</dbReference>
<protein>
    <submittedName>
        <fullName evidence="6">Peptide/nickel transport system ATP-binding protein/oligopeptide transport system ATP-binding protein</fullName>
    </submittedName>
</protein>
<dbReference type="SUPFAM" id="SSF52540">
    <property type="entry name" value="P-loop containing nucleoside triphosphate hydrolases"/>
    <property type="match status" value="1"/>
</dbReference>
<name>A0A7W8CQD8_9BACL</name>
<dbReference type="InterPro" id="IPR013563">
    <property type="entry name" value="Oligopep_ABC_C"/>
</dbReference>
<evidence type="ECO:0000259" key="5">
    <source>
        <dbReference type="PROSITE" id="PS50893"/>
    </source>
</evidence>
<dbReference type="InterPro" id="IPR027417">
    <property type="entry name" value="P-loop_NTPase"/>
</dbReference>
<dbReference type="Proteomes" id="UP000525923">
    <property type="component" value="Unassembled WGS sequence"/>
</dbReference>
<keyword evidence="7" id="KW-1185">Reference proteome</keyword>
<dbReference type="FunFam" id="3.40.50.300:FF:000016">
    <property type="entry name" value="Oligopeptide ABC transporter ATP-binding component"/>
    <property type="match status" value="1"/>
</dbReference>
<dbReference type="RefSeq" id="WP_135500348.1">
    <property type="nucleotide sequence ID" value="NZ_CP181055.1"/>
</dbReference>
<dbReference type="InterPro" id="IPR003593">
    <property type="entry name" value="AAA+_ATPase"/>
</dbReference>
<dbReference type="AlphaFoldDB" id="A0A7W8CQD8"/>
<gene>
    <name evidence="6" type="ORF">HNQ44_001100</name>
</gene>
<proteinExistence type="inferred from homology"/>